<dbReference type="EMBL" id="FOEC01000007">
    <property type="protein sequence ID" value="SEO81733.1"/>
    <property type="molecule type" value="Genomic_DNA"/>
</dbReference>
<organism evidence="1 3">
    <name type="scientific">Denitrobacterium detoxificans</name>
    <dbReference type="NCBI Taxonomy" id="79604"/>
    <lineage>
        <taxon>Bacteria</taxon>
        <taxon>Bacillati</taxon>
        <taxon>Actinomycetota</taxon>
        <taxon>Coriobacteriia</taxon>
        <taxon>Eggerthellales</taxon>
        <taxon>Eggerthellaceae</taxon>
        <taxon>Denitrobacterium</taxon>
    </lineage>
</organism>
<dbReference type="AlphaFoldDB" id="A0A172RXI0"/>
<dbReference type="KEGG" id="ddt:AAY81_04025"/>
<evidence type="ECO:0000313" key="1">
    <source>
        <dbReference type="EMBL" id="SEO81733.1"/>
    </source>
</evidence>
<protein>
    <submittedName>
        <fullName evidence="1">Uncharacterized protein</fullName>
    </submittedName>
</protein>
<keyword evidence="3" id="KW-1185">Reference proteome</keyword>
<evidence type="ECO:0000313" key="3">
    <source>
        <dbReference type="Proteomes" id="UP000182975"/>
    </source>
</evidence>
<dbReference type="Proteomes" id="UP000182975">
    <property type="component" value="Unassembled WGS sequence"/>
</dbReference>
<proteinExistence type="predicted"/>
<name>A0A172RXI0_9ACTN</name>
<accession>A0A172RXI0</accession>
<gene>
    <name evidence="1" type="ORF">SAMN02910314_01305</name>
    <name evidence="2" type="ORF">SAMN02910314_01929</name>
</gene>
<reference evidence="1" key="1">
    <citation type="submission" date="2016-10" db="EMBL/GenBank/DDBJ databases">
        <authorList>
            <person name="de Groot N.N."/>
        </authorList>
    </citation>
    <scope>NUCLEOTIDE SEQUENCE [LARGE SCALE GENOMIC DNA]</scope>
    <source>
        <strain evidence="1">DSM 21843</strain>
    </source>
</reference>
<reference evidence="3" key="2">
    <citation type="submission" date="2016-10" db="EMBL/GenBank/DDBJ databases">
        <authorList>
            <person name="Varghese N."/>
        </authorList>
    </citation>
    <scope>NUCLEOTIDE SEQUENCE [LARGE SCALE GENOMIC DNA]</scope>
    <source>
        <strain evidence="3">DSM 21843</strain>
    </source>
</reference>
<evidence type="ECO:0000313" key="2">
    <source>
        <dbReference type="EMBL" id="SEP01691.1"/>
    </source>
</evidence>
<dbReference type="STRING" id="79604.AAY81_04025"/>
<dbReference type="EMBL" id="FOEC01000019">
    <property type="protein sequence ID" value="SEP01691.1"/>
    <property type="molecule type" value="Genomic_DNA"/>
</dbReference>
<sequence length="65" mass="8148">MHCKVKDRECEGGTAERYDEGCRCPAACRAHKREYCRRWNREHAEERRERNRRWMEWARHGRWEA</sequence>